<keyword evidence="2" id="KW-0472">Membrane</keyword>
<dbReference type="Proteomes" id="UP000198393">
    <property type="component" value="Unassembled WGS sequence"/>
</dbReference>
<evidence type="ECO:0000313" key="3">
    <source>
        <dbReference type="EMBL" id="SNT29261.1"/>
    </source>
</evidence>
<dbReference type="EMBL" id="FZPD01000005">
    <property type="protein sequence ID" value="SNT29261.1"/>
    <property type="molecule type" value="Genomic_DNA"/>
</dbReference>
<proteinExistence type="predicted"/>
<keyword evidence="1" id="KW-0175">Coiled coil</keyword>
<name>A0A239LFL4_EKHLU</name>
<evidence type="ECO:0000256" key="1">
    <source>
        <dbReference type="SAM" id="Coils"/>
    </source>
</evidence>
<evidence type="ECO:0000313" key="4">
    <source>
        <dbReference type="Proteomes" id="UP000198393"/>
    </source>
</evidence>
<feature type="transmembrane region" description="Helical" evidence="2">
    <location>
        <begin position="77"/>
        <end position="96"/>
    </location>
</feature>
<organism evidence="3 4">
    <name type="scientific">Ekhidna lutea</name>
    <dbReference type="NCBI Taxonomy" id="447679"/>
    <lineage>
        <taxon>Bacteria</taxon>
        <taxon>Pseudomonadati</taxon>
        <taxon>Bacteroidota</taxon>
        <taxon>Cytophagia</taxon>
        <taxon>Cytophagales</taxon>
        <taxon>Reichenbachiellaceae</taxon>
        <taxon>Ekhidna</taxon>
    </lineage>
</organism>
<feature type="transmembrane region" description="Helical" evidence="2">
    <location>
        <begin position="54"/>
        <end position="71"/>
    </location>
</feature>
<dbReference type="RefSeq" id="WP_089357904.1">
    <property type="nucleotide sequence ID" value="NZ_FZPD01000005.1"/>
</dbReference>
<feature type="transmembrane region" description="Helical" evidence="2">
    <location>
        <begin position="154"/>
        <end position="173"/>
    </location>
</feature>
<sequence length="230" mass="26049">MKEIIRYIVPYLGFLTIRIVLGELGIKVGQTGLLILIGLISVYYFILDNPYKPFKKSVIILFIGFLIVLGFSKTYGLGTWLPAILSGALALVYFNRFKSRPDKHWVDYLKVIGVFSIIPALYFDVAVIVFPFLASIFLLDRLIIRPVMNKTTQIIIYCIISLVCITLLLFAYIKANDAEKRAYEARELQMQVIELQDQVDALKTKAEEAVAEALRQSDLAAQAIEDCETK</sequence>
<feature type="coiled-coil region" evidence="1">
    <location>
        <begin position="185"/>
        <end position="212"/>
    </location>
</feature>
<reference evidence="3 4" key="1">
    <citation type="submission" date="2017-06" db="EMBL/GenBank/DDBJ databases">
        <authorList>
            <person name="Kim H.J."/>
            <person name="Triplett B.A."/>
        </authorList>
    </citation>
    <scope>NUCLEOTIDE SEQUENCE [LARGE SCALE GENOMIC DNA]</scope>
    <source>
        <strain evidence="3 4">DSM 19307</strain>
    </source>
</reference>
<feature type="transmembrane region" description="Helical" evidence="2">
    <location>
        <begin position="108"/>
        <end position="134"/>
    </location>
</feature>
<feature type="transmembrane region" description="Helical" evidence="2">
    <location>
        <begin position="7"/>
        <end position="26"/>
    </location>
</feature>
<evidence type="ECO:0000256" key="2">
    <source>
        <dbReference type="SAM" id="Phobius"/>
    </source>
</evidence>
<protein>
    <submittedName>
        <fullName evidence="3">Uncharacterized protein</fullName>
    </submittedName>
</protein>
<keyword evidence="4" id="KW-1185">Reference proteome</keyword>
<feature type="transmembrane region" description="Helical" evidence="2">
    <location>
        <begin position="32"/>
        <end position="47"/>
    </location>
</feature>
<keyword evidence="2" id="KW-0812">Transmembrane</keyword>
<gene>
    <name evidence="3" type="ORF">SAMN05421640_3235</name>
</gene>
<dbReference type="AlphaFoldDB" id="A0A239LFL4"/>
<keyword evidence="2" id="KW-1133">Transmembrane helix</keyword>
<accession>A0A239LFL4</accession>